<dbReference type="GO" id="GO:0005524">
    <property type="term" value="F:ATP binding"/>
    <property type="evidence" value="ECO:0007669"/>
    <property type="project" value="UniProtKB-KW"/>
</dbReference>
<dbReference type="FunFam" id="3.30.200.20:FF:000039">
    <property type="entry name" value="receptor-like protein kinase FERONIA"/>
    <property type="match status" value="1"/>
</dbReference>
<dbReference type="Gene3D" id="1.10.510.10">
    <property type="entry name" value="Transferase(Phosphotransferase) domain 1"/>
    <property type="match status" value="1"/>
</dbReference>
<keyword evidence="4" id="KW-0418">Kinase</keyword>
<protein>
    <recommendedName>
        <fullName evidence="6">Protein kinase domain-containing protein</fullName>
    </recommendedName>
</protein>
<dbReference type="GO" id="GO:0004714">
    <property type="term" value="F:transmembrane receptor protein tyrosine kinase activity"/>
    <property type="evidence" value="ECO:0007669"/>
    <property type="project" value="InterPro"/>
</dbReference>
<keyword evidence="3" id="KW-0547">Nucleotide-binding</keyword>
<dbReference type="SMART" id="SM00220">
    <property type="entry name" value="S_TKc"/>
    <property type="match status" value="1"/>
</dbReference>
<dbReference type="GO" id="GO:0009506">
    <property type="term" value="C:plasmodesma"/>
    <property type="evidence" value="ECO:0007669"/>
    <property type="project" value="TreeGrafter"/>
</dbReference>
<dbReference type="PANTHER" id="PTHR27003">
    <property type="entry name" value="OS07G0166700 PROTEIN"/>
    <property type="match status" value="1"/>
</dbReference>
<dbReference type="EMBL" id="OX465081">
    <property type="protein sequence ID" value="CAI9284836.1"/>
    <property type="molecule type" value="Genomic_DNA"/>
</dbReference>
<name>A0AA35Z2Z5_LACSI</name>
<dbReference type="SUPFAM" id="SSF56112">
    <property type="entry name" value="Protein kinase-like (PK-like)"/>
    <property type="match status" value="1"/>
</dbReference>
<dbReference type="Gene3D" id="3.30.200.20">
    <property type="entry name" value="Phosphorylase Kinase, domain 1"/>
    <property type="match status" value="1"/>
</dbReference>
<dbReference type="GO" id="GO:0005886">
    <property type="term" value="C:plasma membrane"/>
    <property type="evidence" value="ECO:0007669"/>
    <property type="project" value="TreeGrafter"/>
</dbReference>
<dbReference type="Proteomes" id="UP001177003">
    <property type="component" value="Chromosome 5"/>
</dbReference>
<reference evidence="7" key="1">
    <citation type="submission" date="2023-04" db="EMBL/GenBank/DDBJ databases">
        <authorList>
            <person name="Vijverberg K."/>
            <person name="Xiong W."/>
            <person name="Schranz E."/>
        </authorList>
    </citation>
    <scope>NUCLEOTIDE SEQUENCE</scope>
</reference>
<evidence type="ECO:0000256" key="5">
    <source>
        <dbReference type="ARBA" id="ARBA00022840"/>
    </source>
</evidence>
<evidence type="ECO:0000256" key="1">
    <source>
        <dbReference type="ARBA" id="ARBA00022527"/>
    </source>
</evidence>
<keyword evidence="2" id="KW-0808">Transferase</keyword>
<evidence type="ECO:0000256" key="4">
    <source>
        <dbReference type="ARBA" id="ARBA00022777"/>
    </source>
</evidence>
<dbReference type="GO" id="GO:0004674">
    <property type="term" value="F:protein serine/threonine kinase activity"/>
    <property type="evidence" value="ECO:0007669"/>
    <property type="project" value="UniProtKB-KW"/>
</dbReference>
<keyword evidence="5" id="KW-0067">ATP-binding</keyword>
<feature type="domain" description="Protein kinase" evidence="6">
    <location>
        <begin position="111"/>
        <end position="388"/>
    </location>
</feature>
<sequence length="831" mass="96492">MYVTVVLIFRTVVFTQFSSRPHRLPILSASKHQNFQSSRGIEWLKGAETILHHRKTSIKDALKLVSVCDIKEPRVMALPRDGVPPLTDADIEEFDHLKIQMEDIISATDNFNPTKLIGRGGFGPVYKGELSLLTGPTMVAFKRLDPRLGQGNIEFWKEILMLSDCKHENLVSLLHFSIEGDERVLVYEYASHGSLDHYLSDSSLTWEQRLHICIGVAHSLKYLHDPMKTQQIVLHRDIKSANILLDEQWNAKVSDFGLSKIWPSNQTRSYLFSHPVGTQGYCDPLYGETGFLSKESDVYSFGVVLFEVLCGRLCYKHRNGQINGILVHDWKRCYHEKKLDDIILKDLKEQINPDSLITFSTIGNQCLNGDRRERPTMDEIVKELEVALEQQNIAYNRNLVEISKLAVPPLSYRSHDELILLLSKGILVDQGKRWLSINKNKKVHEMISAAECVKGFVFQVTAEISRFSKIFRVHSFVFKVEVRTQFLSTAIPYTINLIFKPRIKNYGIYIPFKYKLEEETDYLMSGAVHQRKDGWLMAELYQFTSYQREHDFKIEFLSDSITFSRSKIEGIEFRPMEHLKSTRMCMLYENLEDKNKGDVEQISTSDADWEQKMWPNYIDLINLSKDYIKWTTKKEHYFLLRKGFLIDNGEDKSSNLWLSFSKKMKIRLMISARAILVKGDWIWKSLPETRFEVVAEFLDQQRFEVFFRIKSELLSPVTYSGLLIYKLPKDSPLHDNLIKMESKNPFKRSQFFLARPPPTPVIQSMVDQNYESLSHPCKIKGYPKLRKDGWMELSLFEVTTDATKTIEKSLMFMAPNNMRGLVIQGIEFRSL</sequence>
<dbReference type="PANTHER" id="PTHR27003:SF380">
    <property type="entry name" value="MITOGEN-ACTIVATED PROTEIN (MAP) KINASE KINASE KINASE STE11, CRYPTOCOCCUS-RELATED"/>
    <property type="match status" value="1"/>
</dbReference>
<dbReference type="PROSITE" id="PS50011">
    <property type="entry name" value="PROTEIN_KINASE_DOM"/>
    <property type="match status" value="1"/>
</dbReference>
<gene>
    <name evidence="7" type="ORF">LSALG_LOCUS24340</name>
</gene>
<accession>A0AA35Z2Z5</accession>
<keyword evidence="1" id="KW-0723">Serine/threonine-protein kinase</keyword>
<evidence type="ECO:0000256" key="2">
    <source>
        <dbReference type="ARBA" id="ARBA00022679"/>
    </source>
</evidence>
<organism evidence="7 8">
    <name type="scientific">Lactuca saligna</name>
    <name type="common">Willowleaf lettuce</name>
    <dbReference type="NCBI Taxonomy" id="75948"/>
    <lineage>
        <taxon>Eukaryota</taxon>
        <taxon>Viridiplantae</taxon>
        <taxon>Streptophyta</taxon>
        <taxon>Embryophyta</taxon>
        <taxon>Tracheophyta</taxon>
        <taxon>Spermatophyta</taxon>
        <taxon>Magnoliopsida</taxon>
        <taxon>eudicotyledons</taxon>
        <taxon>Gunneridae</taxon>
        <taxon>Pentapetalae</taxon>
        <taxon>asterids</taxon>
        <taxon>campanulids</taxon>
        <taxon>Asterales</taxon>
        <taxon>Asteraceae</taxon>
        <taxon>Cichorioideae</taxon>
        <taxon>Cichorieae</taxon>
        <taxon>Lactucinae</taxon>
        <taxon>Lactuca</taxon>
    </lineage>
</organism>
<dbReference type="InterPro" id="IPR025886">
    <property type="entry name" value="PP2-like"/>
</dbReference>
<dbReference type="InterPro" id="IPR000719">
    <property type="entry name" value="Prot_kinase_dom"/>
</dbReference>
<dbReference type="Pfam" id="PF00069">
    <property type="entry name" value="Pkinase"/>
    <property type="match status" value="1"/>
</dbReference>
<dbReference type="Pfam" id="PF14299">
    <property type="entry name" value="PP2"/>
    <property type="match status" value="1"/>
</dbReference>
<dbReference type="InterPro" id="IPR008271">
    <property type="entry name" value="Ser/Thr_kinase_AS"/>
</dbReference>
<keyword evidence="8" id="KW-1185">Reference proteome</keyword>
<proteinExistence type="predicted"/>
<dbReference type="InterPro" id="IPR011009">
    <property type="entry name" value="Kinase-like_dom_sf"/>
</dbReference>
<dbReference type="PROSITE" id="PS00108">
    <property type="entry name" value="PROTEIN_KINASE_ST"/>
    <property type="match status" value="1"/>
</dbReference>
<evidence type="ECO:0000313" key="8">
    <source>
        <dbReference type="Proteomes" id="UP001177003"/>
    </source>
</evidence>
<evidence type="ECO:0000256" key="3">
    <source>
        <dbReference type="ARBA" id="ARBA00022741"/>
    </source>
</evidence>
<evidence type="ECO:0000313" key="7">
    <source>
        <dbReference type="EMBL" id="CAI9284836.1"/>
    </source>
</evidence>
<evidence type="ECO:0000259" key="6">
    <source>
        <dbReference type="PROSITE" id="PS50011"/>
    </source>
</evidence>
<dbReference type="AlphaFoldDB" id="A0AA35Z2Z5"/>
<dbReference type="InterPro" id="IPR045272">
    <property type="entry name" value="ANXUR1/2-like"/>
</dbReference>